<dbReference type="GO" id="GO:0000155">
    <property type="term" value="F:phosphorelay sensor kinase activity"/>
    <property type="evidence" value="ECO:0007669"/>
    <property type="project" value="InterPro"/>
</dbReference>
<dbReference type="SMART" id="SM00387">
    <property type="entry name" value="HATPase_c"/>
    <property type="match status" value="1"/>
</dbReference>
<proteinExistence type="predicted"/>
<evidence type="ECO:0000313" key="7">
    <source>
        <dbReference type="EMBL" id="RUT04671.1"/>
    </source>
</evidence>
<reference evidence="7" key="1">
    <citation type="submission" date="2018-12" db="EMBL/GenBank/DDBJ databases">
        <authorList>
            <person name="Will S."/>
            <person name="Neumann-Schaal M."/>
            <person name="Henke P."/>
        </authorList>
    </citation>
    <scope>NUCLEOTIDE SEQUENCE</scope>
    <source>
        <strain evidence="7">PCC 7102</strain>
    </source>
</reference>
<evidence type="ECO:0000256" key="4">
    <source>
        <dbReference type="ARBA" id="ARBA00022777"/>
    </source>
</evidence>
<dbReference type="Gene3D" id="1.10.287.130">
    <property type="match status" value="1"/>
</dbReference>
<dbReference type="EC" id="2.7.13.3" evidence="2"/>
<protein>
    <recommendedName>
        <fullName evidence="2">histidine kinase</fullName>
        <ecNumber evidence="2">2.7.13.3</ecNumber>
    </recommendedName>
</protein>
<keyword evidence="4" id="KW-0418">Kinase</keyword>
<keyword evidence="5" id="KW-0902">Two-component regulatory system</keyword>
<evidence type="ECO:0000256" key="2">
    <source>
        <dbReference type="ARBA" id="ARBA00012438"/>
    </source>
</evidence>
<dbReference type="InterPro" id="IPR005467">
    <property type="entry name" value="His_kinase_dom"/>
</dbReference>
<feature type="domain" description="Histidine kinase" evidence="6">
    <location>
        <begin position="235"/>
        <end position="452"/>
    </location>
</feature>
<dbReference type="SUPFAM" id="SSF47384">
    <property type="entry name" value="Homodimeric domain of signal transducing histidine kinase"/>
    <property type="match status" value="1"/>
</dbReference>
<dbReference type="SUPFAM" id="SSF55874">
    <property type="entry name" value="ATPase domain of HSP90 chaperone/DNA topoisomerase II/histidine kinase"/>
    <property type="match status" value="1"/>
</dbReference>
<evidence type="ECO:0000256" key="5">
    <source>
        <dbReference type="ARBA" id="ARBA00023012"/>
    </source>
</evidence>
<comment type="caution">
    <text evidence="7">The sequence shown here is derived from an EMBL/GenBank/DDBJ whole genome shotgun (WGS) entry which is preliminary data.</text>
</comment>
<evidence type="ECO:0000313" key="8">
    <source>
        <dbReference type="Proteomes" id="UP000271624"/>
    </source>
</evidence>
<evidence type="ECO:0000259" key="6">
    <source>
        <dbReference type="PROSITE" id="PS50109"/>
    </source>
</evidence>
<dbReference type="CDD" id="cd00082">
    <property type="entry name" value="HisKA"/>
    <property type="match status" value="1"/>
</dbReference>
<dbReference type="Gene3D" id="3.30.565.10">
    <property type="entry name" value="Histidine kinase-like ATPase, C-terminal domain"/>
    <property type="match status" value="1"/>
</dbReference>
<evidence type="ECO:0000256" key="1">
    <source>
        <dbReference type="ARBA" id="ARBA00000085"/>
    </source>
</evidence>
<dbReference type="InterPro" id="IPR003594">
    <property type="entry name" value="HATPase_dom"/>
</dbReference>
<keyword evidence="3" id="KW-0597">Phosphoprotein</keyword>
<dbReference type="PROSITE" id="PS50109">
    <property type="entry name" value="HIS_KIN"/>
    <property type="match status" value="1"/>
</dbReference>
<dbReference type="InterPro" id="IPR019278">
    <property type="entry name" value="DICT_dom"/>
</dbReference>
<dbReference type="RefSeq" id="WP_127082646.1">
    <property type="nucleotide sequence ID" value="NZ_RSCL01000010.1"/>
</dbReference>
<dbReference type="Proteomes" id="UP000271624">
    <property type="component" value="Unassembled WGS sequence"/>
</dbReference>
<dbReference type="EMBL" id="RSCL01000010">
    <property type="protein sequence ID" value="RUT04671.1"/>
    <property type="molecule type" value="Genomic_DNA"/>
</dbReference>
<keyword evidence="8" id="KW-1185">Reference proteome</keyword>
<dbReference type="InterPro" id="IPR004358">
    <property type="entry name" value="Sig_transdc_His_kin-like_C"/>
</dbReference>
<evidence type="ECO:0000256" key="3">
    <source>
        <dbReference type="ARBA" id="ARBA00022553"/>
    </source>
</evidence>
<sequence>MNVSLTQDFSIYKLAAGAENAPNTFAVTPSALLATLRAQIDLLIEQQIPATLWVKLPKGNIWHSELQRYEKRALPGATIYTYHLTGNKEIKATSKDTLSQSSSHSPIYLNSNQLQREYFWIVESPKFCSLVVALRPSRSRIKRTGANKSKPLLVAITSYEHGIIQQVTASLPLKAEADNSINNTEPALLSNLIVKQMRRQEEISVTRSKKRLETLKQRNQNLYTTLQQKDDYLIQVCQELRTPVTHMKTALSLFNSPSLKTLQRQRYQQMLNNQCDRQTVLISGVLELVELERSLQSANFETVRLSDIIPGVVSTYQPLANEKGIMLAYTVPTELPPVSFIVGGLRQIMINLLANSITFTPEGGQVWVKARTSGEYVYLEIRDTGIGIAESELPKIFNRFYSHRPPSIEEPGGAGLGLSVVQYYLEKSGGNISVKSKLTEGTTFTVQLTATPEKH</sequence>
<comment type="catalytic activity">
    <reaction evidence="1">
        <text>ATP + protein L-histidine = ADP + protein N-phospho-L-histidine.</text>
        <dbReference type="EC" id="2.7.13.3"/>
    </reaction>
</comment>
<gene>
    <name evidence="7" type="ORF">DSM106972_042400</name>
</gene>
<name>A0A3S1CKR6_9CYAN</name>
<dbReference type="PANTHER" id="PTHR43547">
    <property type="entry name" value="TWO-COMPONENT HISTIDINE KINASE"/>
    <property type="match status" value="1"/>
</dbReference>
<keyword evidence="4" id="KW-0808">Transferase</keyword>
<dbReference type="InterPro" id="IPR003661">
    <property type="entry name" value="HisK_dim/P_dom"/>
</dbReference>
<dbReference type="AlphaFoldDB" id="A0A3S1CKR6"/>
<dbReference type="Pfam" id="PF10069">
    <property type="entry name" value="DICT"/>
    <property type="match status" value="1"/>
</dbReference>
<dbReference type="InterPro" id="IPR036890">
    <property type="entry name" value="HATPase_C_sf"/>
</dbReference>
<dbReference type="PANTHER" id="PTHR43547:SF2">
    <property type="entry name" value="HYBRID SIGNAL TRANSDUCTION HISTIDINE KINASE C"/>
    <property type="match status" value="1"/>
</dbReference>
<organism evidence="7 8">
    <name type="scientific">Dulcicalothrix desertica PCC 7102</name>
    <dbReference type="NCBI Taxonomy" id="232991"/>
    <lineage>
        <taxon>Bacteria</taxon>
        <taxon>Bacillati</taxon>
        <taxon>Cyanobacteriota</taxon>
        <taxon>Cyanophyceae</taxon>
        <taxon>Nostocales</taxon>
        <taxon>Calotrichaceae</taxon>
        <taxon>Dulcicalothrix</taxon>
    </lineage>
</organism>
<accession>A0A3S1CKR6</accession>
<dbReference type="Pfam" id="PF02518">
    <property type="entry name" value="HATPase_c"/>
    <property type="match status" value="1"/>
</dbReference>
<dbReference type="PRINTS" id="PR00344">
    <property type="entry name" value="BCTRLSENSOR"/>
</dbReference>
<dbReference type="InterPro" id="IPR036097">
    <property type="entry name" value="HisK_dim/P_sf"/>
</dbReference>
<dbReference type="OrthoDB" id="476434at2"/>
<reference evidence="7" key="2">
    <citation type="journal article" date="2019" name="Genome Biol. Evol.">
        <title>Day and night: Metabolic profiles and evolutionary relationships of six axenic non-marine cyanobacteria.</title>
        <authorList>
            <person name="Will S.E."/>
            <person name="Henke P."/>
            <person name="Boedeker C."/>
            <person name="Huang S."/>
            <person name="Brinkmann H."/>
            <person name="Rohde M."/>
            <person name="Jarek M."/>
            <person name="Friedl T."/>
            <person name="Seufert S."/>
            <person name="Schumacher M."/>
            <person name="Overmann J."/>
            <person name="Neumann-Schaal M."/>
            <person name="Petersen J."/>
        </authorList>
    </citation>
    <scope>NUCLEOTIDE SEQUENCE [LARGE SCALE GENOMIC DNA]</scope>
    <source>
        <strain evidence="7">PCC 7102</strain>
    </source>
</reference>